<keyword evidence="2" id="KW-1185">Reference proteome</keyword>
<reference evidence="1 2" key="1">
    <citation type="journal article" date="2015" name="Fungal Genet. Biol.">
        <title>Evolution of novel wood decay mechanisms in Agaricales revealed by the genome sequences of Fistulina hepatica and Cylindrobasidium torrendii.</title>
        <authorList>
            <person name="Floudas D."/>
            <person name="Held B.W."/>
            <person name="Riley R."/>
            <person name="Nagy L.G."/>
            <person name="Koehler G."/>
            <person name="Ransdell A.S."/>
            <person name="Younus H."/>
            <person name="Chow J."/>
            <person name="Chiniquy J."/>
            <person name="Lipzen A."/>
            <person name="Tritt A."/>
            <person name="Sun H."/>
            <person name="Haridas S."/>
            <person name="LaButti K."/>
            <person name="Ohm R.A."/>
            <person name="Kues U."/>
            <person name="Blanchette R.A."/>
            <person name="Grigoriev I.V."/>
            <person name="Minto R.E."/>
            <person name="Hibbett D.S."/>
        </authorList>
    </citation>
    <scope>NUCLEOTIDE SEQUENCE [LARGE SCALE GENOMIC DNA]</scope>
    <source>
        <strain evidence="1 2">ATCC 64428</strain>
    </source>
</reference>
<dbReference type="OrthoDB" id="5370359at2759"/>
<name>A0A0D7AKM8_9AGAR</name>
<dbReference type="EMBL" id="KN881644">
    <property type="protein sequence ID" value="KIY52294.1"/>
    <property type="molecule type" value="Genomic_DNA"/>
</dbReference>
<evidence type="ECO:0000313" key="1">
    <source>
        <dbReference type="EMBL" id="KIY52294.1"/>
    </source>
</evidence>
<sequence>MPPKRKSDAGGTASQKKARLELEVEGARVVADILSGSPDSCYALTDDVGCATTLHDALVEVAQYARSLQQQVAALKPKEKSKEDIAVAADKLAAAVQSGITKQMTWKPSCKQGTARWVYDGVCADPMVFVAILGMSEPMKNKTKKLTVDEFEDLFGSCTGHARYNTLYLKGDIKVHWKPDEGTFKLTGSYGA</sequence>
<accession>A0A0D7AKM8</accession>
<dbReference type="Proteomes" id="UP000054144">
    <property type="component" value="Unassembled WGS sequence"/>
</dbReference>
<dbReference type="AlphaFoldDB" id="A0A0D7AKM8"/>
<gene>
    <name evidence="1" type="ORF">FISHEDRAFT_35383</name>
</gene>
<evidence type="ECO:0000313" key="2">
    <source>
        <dbReference type="Proteomes" id="UP000054144"/>
    </source>
</evidence>
<organism evidence="1 2">
    <name type="scientific">Fistulina hepatica ATCC 64428</name>
    <dbReference type="NCBI Taxonomy" id="1128425"/>
    <lineage>
        <taxon>Eukaryota</taxon>
        <taxon>Fungi</taxon>
        <taxon>Dikarya</taxon>
        <taxon>Basidiomycota</taxon>
        <taxon>Agaricomycotina</taxon>
        <taxon>Agaricomycetes</taxon>
        <taxon>Agaricomycetidae</taxon>
        <taxon>Agaricales</taxon>
        <taxon>Fistulinaceae</taxon>
        <taxon>Fistulina</taxon>
    </lineage>
</organism>
<protein>
    <submittedName>
        <fullName evidence="1">Uncharacterized protein</fullName>
    </submittedName>
</protein>
<proteinExistence type="predicted"/>